<dbReference type="InterPro" id="IPR035466">
    <property type="entry name" value="GlmS/AgaS_SIS"/>
</dbReference>
<evidence type="ECO:0000313" key="4">
    <source>
        <dbReference type="Proteomes" id="UP001469365"/>
    </source>
</evidence>
<reference evidence="3 4" key="1">
    <citation type="submission" date="2024-04" db="EMBL/GenBank/DDBJ databases">
        <title>draft genome sequnece of Paenibacillus filicis.</title>
        <authorList>
            <person name="Kim D.-U."/>
        </authorList>
    </citation>
    <scope>NUCLEOTIDE SEQUENCE [LARGE SCALE GENOMIC DNA]</scope>
    <source>
        <strain evidence="3 4">KACC14197</strain>
    </source>
</reference>
<evidence type="ECO:0000259" key="2">
    <source>
        <dbReference type="PROSITE" id="PS51464"/>
    </source>
</evidence>
<keyword evidence="1" id="KW-0677">Repeat</keyword>
<dbReference type="PANTHER" id="PTHR10937:SF17">
    <property type="entry name" value="GLUCOSAMINE-FRUCTOSE-6-PHOSPHATE AMINOTRANSFERASE"/>
    <property type="match status" value="1"/>
</dbReference>
<dbReference type="EMBL" id="JBBPCC010000004">
    <property type="protein sequence ID" value="MEK8128052.1"/>
    <property type="molecule type" value="Genomic_DNA"/>
</dbReference>
<feature type="domain" description="SIS" evidence="2">
    <location>
        <begin position="30"/>
        <end position="171"/>
    </location>
</feature>
<comment type="caution">
    <text evidence="3">The sequence shown here is derived from an EMBL/GenBank/DDBJ whole genome shotgun (WGS) entry which is preliminary data.</text>
</comment>
<dbReference type="Gene3D" id="3.40.50.10490">
    <property type="entry name" value="Glucose-6-phosphate isomerase like protein, domain 1"/>
    <property type="match status" value="2"/>
</dbReference>
<dbReference type="InterPro" id="IPR035490">
    <property type="entry name" value="GlmS/FrlB_SIS"/>
</dbReference>
<accession>A0ABU9DIQ6</accession>
<dbReference type="PROSITE" id="PS51464">
    <property type="entry name" value="SIS"/>
    <property type="match status" value="1"/>
</dbReference>
<name>A0ABU9DIQ6_9BACL</name>
<gene>
    <name evidence="3" type="ORF">WMW72_09075</name>
</gene>
<dbReference type="Proteomes" id="UP001469365">
    <property type="component" value="Unassembled WGS sequence"/>
</dbReference>
<dbReference type="RefSeq" id="WP_341415190.1">
    <property type="nucleotide sequence ID" value="NZ_JBBPCC010000004.1"/>
</dbReference>
<dbReference type="Pfam" id="PF01380">
    <property type="entry name" value="SIS"/>
    <property type="match status" value="1"/>
</dbReference>
<proteinExistence type="predicted"/>
<organism evidence="3 4">
    <name type="scientific">Paenibacillus filicis</name>
    <dbReference type="NCBI Taxonomy" id="669464"/>
    <lineage>
        <taxon>Bacteria</taxon>
        <taxon>Bacillati</taxon>
        <taxon>Bacillota</taxon>
        <taxon>Bacilli</taxon>
        <taxon>Bacillales</taxon>
        <taxon>Paenibacillaceae</taxon>
        <taxon>Paenibacillus</taxon>
    </lineage>
</organism>
<dbReference type="InterPro" id="IPR001347">
    <property type="entry name" value="SIS_dom"/>
</dbReference>
<dbReference type="CDD" id="cd05008">
    <property type="entry name" value="SIS_GlmS_GlmD_1"/>
    <property type="match status" value="1"/>
</dbReference>
<evidence type="ECO:0000256" key="1">
    <source>
        <dbReference type="ARBA" id="ARBA00022737"/>
    </source>
</evidence>
<sequence length="361" mass="39587">MKPTMMTYIGEEQAVTAGILDAYPHNVRAFAELVPAAAAEWLILATGSSINAAQSAKYYIERVTDVRIDIKEPFNFTYYDKISPHCGLVLGISQSGQSTSTIGALERIREQTGLRAVAFTSDVTAAISEAADVTVDIGCGKERVGYVTKGFTATVLSLMLAGLRVAVARGRLTEAEEQAHLARFRAASSSIPEVIARTEAFFERHRSELAAAPRFTSVGYGPTVGTAKEMETKFCETVRLPSQGIDLEAFMHGPYLEVNPEHRIFFLETESPVKDRMERLRGYESRITPYVYTVTLGSSDGERVLGLDVDLDEYMAPLILIIPFQILAHHIAGARGIDLTQRIYTDFGVAMQSKTQPGDYA</sequence>
<dbReference type="PANTHER" id="PTHR10937">
    <property type="entry name" value="GLUCOSAMINE--FRUCTOSE-6-PHOSPHATE AMINOTRANSFERASE, ISOMERIZING"/>
    <property type="match status" value="1"/>
</dbReference>
<evidence type="ECO:0000313" key="3">
    <source>
        <dbReference type="EMBL" id="MEK8128052.1"/>
    </source>
</evidence>
<protein>
    <submittedName>
        <fullName evidence="3">SIS domain-containing protein</fullName>
    </submittedName>
</protein>
<dbReference type="CDD" id="cd05009">
    <property type="entry name" value="SIS_GlmS_GlmD_2"/>
    <property type="match status" value="1"/>
</dbReference>
<dbReference type="SUPFAM" id="SSF53697">
    <property type="entry name" value="SIS domain"/>
    <property type="match status" value="1"/>
</dbReference>
<keyword evidence="4" id="KW-1185">Reference proteome</keyword>
<dbReference type="InterPro" id="IPR046348">
    <property type="entry name" value="SIS_dom_sf"/>
</dbReference>